<sequence>MTAFTSSATWSISRRGAAKAALLALALPFALPSTAVAGDAEFLSQSAGNTMWTLIGAILVMFMQPGFALVECGLTRAKNAANIIMKNYVDFAVGSIIFLLVGFGVMFGESAYGVIGTSLFGLAGIDPATETGQWTLTFWFFQSVFCATAATIVSGAVAERMRFGSYFLASALVSACIYPVSGHWAWNGLYGLSEGWIESLGFIDFAGSTVVHSVGGWVGLAGAMILGPRIGKYDSTGRARAIPGHNLPLAALGVFILWFAWFGFNCGSTTTADGTLGFIAVNTGLAACAGYLGALATIWFRIGSPDPSMSFNGVLAGLVGITAGCFDVSPFGAVAIGLLSGVLVVFSVMFIDQVLKIDDPVGAVSVHGVCGAFGTLMVAFFAAPGYGSDAVGLLYGGGFSLFAPQLVGIVAIGAWAFCGGLVVFSAVKALCGIRVSKETEIKGLDVTEHGTEAYTEFQFFTSN</sequence>
<dbReference type="PROSITE" id="PS01219">
    <property type="entry name" value="AMMONIUM_TRANSP"/>
    <property type="match status" value="1"/>
</dbReference>
<comment type="similarity">
    <text evidence="2 8">Belongs to the ammonia transporter channel (TC 1.A.11.2) family.</text>
</comment>
<keyword evidence="3 8" id="KW-0813">Transport</keyword>
<feature type="transmembrane region" description="Helical" evidence="8">
    <location>
        <begin position="247"/>
        <end position="264"/>
    </location>
</feature>
<dbReference type="InterPro" id="IPR001905">
    <property type="entry name" value="Ammonium_transpt"/>
</dbReference>
<dbReference type="NCBIfam" id="TIGR00836">
    <property type="entry name" value="amt"/>
    <property type="match status" value="1"/>
</dbReference>
<feature type="transmembrane region" description="Helical" evidence="8">
    <location>
        <begin position="276"/>
        <end position="302"/>
    </location>
</feature>
<evidence type="ECO:0000256" key="2">
    <source>
        <dbReference type="ARBA" id="ARBA00005887"/>
    </source>
</evidence>
<keyword evidence="7 8" id="KW-0924">Ammonia transport</keyword>
<keyword evidence="9" id="KW-0732">Signal</keyword>
<feature type="transmembrane region" description="Helical" evidence="8">
    <location>
        <begin position="332"/>
        <end position="351"/>
    </location>
</feature>
<evidence type="ECO:0000256" key="9">
    <source>
        <dbReference type="SAM" id="SignalP"/>
    </source>
</evidence>
<feature type="domain" description="Ammonium transporter AmtB-like" evidence="10">
    <location>
        <begin position="52"/>
        <end position="454"/>
    </location>
</feature>
<feature type="transmembrane region" description="Helical" evidence="8">
    <location>
        <begin position="205"/>
        <end position="226"/>
    </location>
</feature>
<keyword evidence="5 8" id="KW-1133">Transmembrane helix</keyword>
<evidence type="ECO:0000256" key="1">
    <source>
        <dbReference type="ARBA" id="ARBA00004141"/>
    </source>
</evidence>
<evidence type="ECO:0000256" key="7">
    <source>
        <dbReference type="ARBA" id="ARBA00023177"/>
    </source>
</evidence>
<dbReference type="GO" id="GO:0097272">
    <property type="term" value="P:ammonium homeostasis"/>
    <property type="evidence" value="ECO:0007669"/>
    <property type="project" value="TreeGrafter"/>
</dbReference>
<feature type="transmembrane region" description="Helical" evidence="8">
    <location>
        <begin position="406"/>
        <end position="427"/>
    </location>
</feature>
<dbReference type="GO" id="GO:0005886">
    <property type="term" value="C:plasma membrane"/>
    <property type="evidence" value="ECO:0007669"/>
    <property type="project" value="UniProtKB-SubCell"/>
</dbReference>
<proteinExistence type="inferred from homology"/>
<feature type="transmembrane region" description="Helical" evidence="8">
    <location>
        <begin position="363"/>
        <end position="386"/>
    </location>
</feature>
<evidence type="ECO:0000256" key="3">
    <source>
        <dbReference type="ARBA" id="ARBA00022448"/>
    </source>
</evidence>
<feature type="transmembrane region" description="Helical" evidence="8">
    <location>
        <begin position="136"/>
        <end position="158"/>
    </location>
</feature>
<dbReference type="InterPro" id="IPR018047">
    <property type="entry name" value="Ammonium_transpt_CS"/>
</dbReference>
<keyword evidence="6 8" id="KW-0472">Membrane</keyword>
<dbReference type="PANTHER" id="PTHR11730:SF89">
    <property type="entry name" value="AMMONIUM TRANSPORTER SLL0108-RELATED"/>
    <property type="match status" value="1"/>
</dbReference>
<protein>
    <recommendedName>
        <fullName evidence="8">Ammonium transporter</fullName>
    </recommendedName>
</protein>
<name>A0A212JGG4_9DELT</name>
<keyword evidence="4 8" id="KW-0812">Transmembrane</keyword>
<dbReference type="InterPro" id="IPR029020">
    <property type="entry name" value="Ammonium/urea_transptr"/>
</dbReference>
<dbReference type="Pfam" id="PF00909">
    <property type="entry name" value="Ammonium_transp"/>
    <property type="match status" value="1"/>
</dbReference>
<dbReference type="AlphaFoldDB" id="A0A212JGG4"/>
<feature type="transmembrane region" description="Helical" evidence="8">
    <location>
        <begin position="309"/>
        <end position="326"/>
    </location>
</feature>
<evidence type="ECO:0000313" key="11">
    <source>
        <dbReference type="EMBL" id="SBV98533.1"/>
    </source>
</evidence>
<organism evidence="11">
    <name type="scientific">uncultured delta proteobacterium</name>
    <dbReference type="NCBI Taxonomy" id="34034"/>
    <lineage>
        <taxon>Bacteria</taxon>
        <taxon>Deltaproteobacteria</taxon>
        <taxon>environmental samples</taxon>
    </lineage>
</organism>
<evidence type="ECO:0000256" key="6">
    <source>
        <dbReference type="ARBA" id="ARBA00023136"/>
    </source>
</evidence>
<dbReference type="GO" id="GO:0008519">
    <property type="term" value="F:ammonium channel activity"/>
    <property type="evidence" value="ECO:0007669"/>
    <property type="project" value="InterPro"/>
</dbReference>
<feature type="signal peptide" evidence="9">
    <location>
        <begin position="1"/>
        <end position="37"/>
    </location>
</feature>
<dbReference type="InterPro" id="IPR024041">
    <property type="entry name" value="NH4_transpt_AmtB-like_dom"/>
</dbReference>
<comment type="subcellular location">
    <subcellularLocation>
        <location evidence="8">Cell membrane</location>
        <topology evidence="8">Multi-pass membrane protein</topology>
    </subcellularLocation>
    <subcellularLocation>
        <location evidence="1">Membrane</location>
        <topology evidence="1">Multi-pass membrane protein</topology>
    </subcellularLocation>
</comment>
<dbReference type="Gene3D" id="1.10.3430.10">
    <property type="entry name" value="Ammonium transporter AmtB like domains"/>
    <property type="match status" value="1"/>
</dbReference>
<feature type="transmembrane region" description="Helical" evidence="8">
    <location>
        <begin position="53"/>
        <end position="70"/>
    </location>
</feature>
<evidence type="ECO:0000256" key="8">
    <source>
        <dbReference type="RuleBase" id="RU362002"/>
    </source>
</evidence>
<evidence type="ECO:0000256" key="4">
    <source>
        <dbReference type="ARBA" id="ARBA00022692"/>
    </source>
</evidence>
<feature type="chain" id="PRO_5012216885" description="Ammonium transporter" evidence="9">
    <location>
        <begin position="38"/>
        <end position="463"/>
    </location>
</feature>
<dbReference type="EMBL" id="FLUQ01000001">
    <property type="protein sequence ID" value="SBV98533.1"/>
    <property type="molecule type" value="Genomic_DNA"/>
</dbReference>
<evidence type="ECO:0000256" key="5">
    <source>
        <dbReference type="ARBA" id="ARBA00022989"/>
    </source>
</evidence>
<dbReference type="SUPFAM" id="SSF111352">
    <property type="entry name" value="Ammonium transporter"/>
    <property type="match status" value="1"/>
</dbReference>
<feature type="transmembrane region" description="Helical" evidence="8">
    <location>
        <begin position="91"/>
        <end position="116"/>
    </location>
</feature>
<feature type="transmembrane region" description="Helical" evidence="8">
    <location>
        <begin position="165"/>
        <end position="185"/>
    </location>
</feature>
<accession>A0A212JGG4</accession>
<evidence type="ECO:0000259" key="10">
    <source>
        <dbReference type="Pfam" id="PF00909"/>
    </source>
</evidence>
<gene>
    <name evidence="11" type="ORF">KL86DPRO_11405</name>
</gene>
<dbReference type="PANTHER" id="PTHR11730">
    <property type="entry name" value="AMMONIUM TRANSPORTER"/>
    <property type="match status" value="1"/>
</dbReference>
<reference evidence="11" key="1">
    <citation type="submission" date="2016-04" db="EMBL/GenBank/DDBJ databases">
        <authorList>
            <person name="Evans L.H."/>
            <person name="Alamgir A."/>
            <person name="Owens N."/>
            <person name="Weber N.D."/>
            <person name="Virtaneva K."/>
            <person name="Barbian K."/>
            <person name="Babar A."/>
            <person name="Rosenke K."/>
        </authorList>
    </citation>
    <scope>NUCLEOTIDE SEQUENCE</scope>
    <source>
        <strain evidence="11">86</strain>
    </source>
</reference>